<dbReference type="PANTHER" id="PTHR47737:SF1">
    <property type="entry name" value="GLYCINE BETAINE_PROLINE BETAINE TRANSPORT SYSTEM PERMEASE PROTEIN PROW"/>
    <property type="match status" value="1"/>
</dbReference>
<proteinExistence type="inferred from homology"/>
<feature type="transmembrane region" description="Helical" evidence="7">
    <location>
        <begin position="224"/>
        <end position="244"/>
    </location>
</feature>
<keyword evidence="2 7" id="KW-0813">Transport</keyword>
<dbReference type="InterPro" id="IPR000515">
    <property type="entry name" value="MetI-like"/>
</dbReference>
<evidence type="ECO:0000259" key="8">
    <source>
        <dbReference type="PROSITE" id="PS50928"/>
    </source>
</evidence>
<name>A0ABV3SWV4_9ACTN</name>
<feature type="transmembrane region" description="Helical" evidence="7">
    <location>
        <begin position="101"/>
        <end position="125"/>
    </location>
</feature>
<dbReference type="Proteomes" id="UP001556631">
    <property type="component" value="Unassembled WGS sequence"/>
</dbReference>
<dbReference type="EMBL" id="JBFPJR010000003">
    <property type="protein sequence ID" value="MEX0426528.1"/>
    <property type="molecule type" value="Genomic_DNA"/>
</dbReference>
<dbReference type="InterPro" id="IPR035906">
    <property type="entry name" value="MetI-like_sf"/>
</dbReference>
<evidence type="ECO:0000256" key="7">
    <source>
        <dbReference type="RuleBase" id="RU363032"/>
    </source>
</evidence>
<evidence type="ECO:0000313" key="9">
    <source>
        <dbReference type="EMBL" id="MEX0426528.1"/>
    </source>
</evidence>
<sequence>MSDLLIAPLNLMPRIHLGNWVNSAVEWLTTHWSGFFNGIGNGLNSVVAHLTDALMSSPIFVVVIVLAVIALLARGIGTAIAAAIGLLLIDSFNEWSSAMQTLALIVVAAVIAIVLSIPIGIVAAKSRIGSMVVRPVLDFMQTLPAYVYLLPALFFFGLGSAAGVVATIIFAMPPGVRLTELGIRQVDSEMVEAGQAFGAPPGKVLFGIQIPLAMPTIMAGVNQVIMLALSMVVIGGMVGAPGLGQDVTSALTTLDIGKGAEAGVSVVFLAIYLDRVTAGLGRGEPSPLSKAVRLFQRQRASAQPVAS</sequence>
<protein>
    <submittedName>
        <fullName evidence="9">ABC transporter permease</fullName>
    </submittedName>
</protein>
<comment type="similarity">
    <text evidence="7">Belongs to the binding-protein-dependent transport system permease family.</text>
</comment>
<comment type="caution">
    <text evidence="9">The sequence shown here is derived from an EMBL/GenBank/DDBJ whole genome shotgun (WGS) entry which is preliminary data.</text>
</comment>
<dbReference type="Gene3D" id="1.10.3720.10">
    <property type="entry name" value="MetI-like"/>
    <property type="match status" value="1"/>
</dbReference>
<accession>A0ABV3SWV4</accession>
<evidence type="ECO:0000256" key="5">
    <source>
        <dbReference type="ARBA" id="ARBA00022989"/>
    </source>
</evidence>
<gene>
    <name evidence="9" type="ORF">AB3X52_02775</name>
</gene>
<keyword evidence="10" id="KW-1185">Reference proteome</keyword>
<keyword evidence="5 7" id="KW-1133">Transmembrane helix</keyword>
<dbReference type="CDD" id="cd06261">
    <property type="entry name" value="TM_PBP2"/>
    <property type="match status" value="1"/>
</dbReference>
<reference evidence="9 10" key="1">
    <citation type="submission" date="2024-07" db="EMBL/GenBank/DDBJ databases">
        <authorList>
            <person name="Lee S."/>
            <person name="Kang M."/>
        </authorList>
    </citation>
    <scope>NUCLEOTIDE SEQUENCE [LARGE SCALE GENOMIC DNA]</scope>
    <source>
        <strain evidence="9 10">DS6</strain>
    </source>
</reference>
<dbReference type="Pfam" id="PF00528">
    <property type="entry name" value="BPD_transp_1"/>
    <property type="match status" value="1"/>
</dbReference>
<dbReference type="PANTHER" id="PTHR47737">
    <property type="entry name" value="GLYCINE BETAINE/PROLINE BETAINE TRANSPORT SYSTEM PERMEASE PROTEIN PROW"/>
    <property type="match status" value="1"/>
</dbReference>
<dbReference type="PROSITE" id="PS50928">
    <property type="entry name" value="ABC_TM1"/>
    <property type="match status" value="1"/>
</dbReference>
<keyword evidence="4 7" id="KW-0812">Transmembrane</keyword>
<keyword evidence="6 7" id="KW-0472">Membrane</keyword>
<evidence type="ECO:0000313" key="10">
    <source>
        <dbReference type="Proteomes" id="UP001556631"/>
    </source>
</evidence>
<evidence type="ECO:0000256" key="4">
    <source>
        <dbReference type="ARBA" id="ARBA00022692"/>
    </source>
</evidence>
<evidence type="ECO:0000256" key="2">
    <source>
        <dbReference type="ARBA" id="ARBA00022448"/>
    </source>
</evidence>
<feature type="transmembrane region" description="Helical" evidence="7">
    <location>
        <begin position="256"/>
        <end position="273"/>
    </location>
</feature>
<dbReference type="SUPFAM" id="SSF161098">
    <property type="entry name" value="MetI-like"/>
    <property type="match status" value="1"/>
</dbReference>
<comment type="subcellular location">
    <subcellularLocation>
        <location evidence="7">Cell membrane</location>
        <topology evidence="7">Multi-pass membrane protein</topology>
    </subcellularLocation>
    <subcellularLocation>
        <location evidence="1">Membrane</location>
        <topology evidence="1">Multi-pass membrane protein</topology>
    </subcellularLocation>
</comment>
<feature type="transmembrane region" description="Helical" evidence="7">
    <location>
        <begin position="145"/>
        <end position="171"/>
    </location>
</feature>
<evidence type="ECO:0000256" key="6">
    <source>
        <dbReference type="ARBA" id="ARBA00023136"/>
    </source>
</evidence>
<evidence type="ECO:0000256" key="1">
    <source>
        <dbReference type="ARBA" id="ARBA00004141"/>
    </source>
</evidence>
<feature type="transmembrane region" description="Helical" evidence="7">
    <location>
        <begin position="59"/>
        <end position="89"/>
    </location>
</feature>
<feature type="domain" description="ABC transmembrane type-1" evidence="8">
    <location>
        <begin position="98"/>
        <end position="277"/>
    </location>
</feature>
<evidence type="ECO:0000256" key="3">
    <source>
        <dbReference type="ARBA" id="ARBA00022475"/>
    </source>
</evidence>
<keyword evidence="3" id="KW-1003">Cell membrane</keyword>
<organism evidence="9 10">
    <name type="scientific">Nocardioides eburneus</name>
    <dbReference type="NCBI Taxonomy" id="3231482"/>
    <lineage>
        <taxon>Bacteria</taxon>
        <taxon>Bacillati</taxon>
        <taxon>Actinomycetota</taxon>
        <taxon>Actinomycetes</taxon>
        <taxon>Propionibacteriales</taxon>
        <taxon>Nocardioidaceae</taxon>
        <taxon>Nocardioides</taxon>
    </lineage>
</organism>